<dbReference type="PRINTS" id="PR00508">
    <property type="entry name" value="S21N4MTFRASE"/>
</dbReference>
<dbReference type="GO" id="GO:0003677">
    <property type="term" value="F:DNA binding"/>
    <property type="evidence" value="ECO:0007669"/>
    <property type="project" value="InterPro"/>
</dbReference>
<dbReference type="PANTHER" id="PTHR33375:SF1">
    <property type="entry name" value="CHROMOSOME-PARTITIONING PROTEIN PARB-RELATED"/>
    <property type="match status" value="1"/>
</dbReference>
<evidence type="ECO:0000256" key="3">
    <source>
        <dbReference type="ARBA" id="ARBA00022679"/>
    </source>
</evidence>
<dbReference type="GO" id="GO:0005694">
    <property type="term" value="C:chromosome"/>
    <property type="evidence" value="ECO:0007669"/>
    <property type="project" value="TreeGrafter"/>
</dbReference>
<protein>
    <recommendedName>
        <fullName evidence="4">Methyltransferase</fullName>
        <ecNumber evidence="4">2.1.1.-</ecNumber>
    </recommendedName>
</protein>
<proteinExistence type="inferred from homology"/>
<dbReference type="InterPro" id="IPR003115">
    <property type="entry name" value="ParB_N"/>
</dbReference>
<dbReference type="Gene3D" id="3.40.50.150">
    <property type="entry name" value="Vaccinia Virus protein VP39"/>
    <property type="match status" value="1"/>
</dbReference>
<dbReference type="STRING" id="35623.Aocu_08710"/>
<dbReference type="OrthoDB" id="9800801at2"/>
<dbReference type="RefSeq" id="WP_045749417.1">
    <property type="nucleotide sequence ID" value="NZ_FUZK01000001.1"/>
</dbReference>
<dbReference type="PANTHER" id="PTHR33375">
    <property type="entry name" value="CHROMOSOME-PARTITIONING PROTEIN PARB-RELATED"/>
    <property type="match status" value="1"/>
</dbReference>
<dbReference type="Proteomes" id="UP000032434">
    <property type="component" value="Chromosome 1"/>
</dbReference>
<name>A0A061AC08_9MOLU</name>
<dbReference type="EMBL" id="LK028559">
    <property type="protein sequence ID" value="CDR30944.1"/>
    <property type="molecule type" value="Genomic_DNA"/>
</dbReference>
<dbReference type="Gene3D" id="3.90.1530.10">
    <property type="entry name" value="Conserved hypothetical protein from pyrococcus furiosus pfu- 392566-001, ParB domain"/>
    <property type="match status" value="1"/>
</dbReference>
<accession>A0A061AC08</accession>
<dbReference type="InterPro" id="IPR001091">
    <property type="entry name" value="RM_Methyltransferase"/>
</dbReference>
<dbReference type="InParanoid" id="A0A061AC08"/>
<evidence type="ECO:0000256" key="2">
    <source>
        <dbReference type="ARBA" id="ARBA00022603"/>
    </source>
</evidence>
<dbReference type="PROSITE" id="PS00092">
    <property type="entry name" value="N6_MTASE"/>
    <property type="match status" value="1"/>
</dbReference>
<dbReference type="InterPro" id="IPR050336">
    <property type="entry name" value="Chromosome_partition/occlusion"/>
</dbReference>
<dbReference type="Pfam" id="PF02195">
    <property type="entry name" value="ParB_N"/>
    <property type="match status" value="1"/>
</dbReference>
<keyword evidence="3 6" id="KW-0808">Transferase</keyword>
<dbReference type="SMART" id="SM00470">
    <property type="entry name" value="ParB"/>
    <property type="match status" value="1"/>
</dbReference>
<dbReference type="InterPro" id="IPR002941">
    <property type="entry name" value="DNA_methylase_N4/N6"/>
</dbReference>
<dbReference type="InterPro" id="IPR002052">
    <property type="entry name" value="DNA_methylase_N6_adenine_CS"/>
</dbReference>
<dbReference type="PIRSF" id="PIRSF036758">
    <property type="entry name" value="Aden_M_ParB"/>
    <property type="match status" value="1"/>
</dbReference>
<dbReference type="SUPFAM" id="SSF110849">
    <property type="entry name" value="ParB/Sulfiredoxin"/>
    <property type="match status" value="1"/>
</dbReference>
<gene>
    <name evidence="6" type="ORF">Aocu_08710</name>
</gene>
<dbReference type="GO" id="GO:0032259">
    <property type="term" value="P:methylation"/>
    <property type="evidence" value="ECO:0007669"/>
    <property type="project" value="UniProtKB-KW"/>
</dbReference>
<reference evidence="7" key="1">
    <citation type="submission" date="2014-05" db="EMBL/GenBank/DDBJ databases">
        <authorList>
            <person name="Kube M."/>
        </authorList>
    </citation>
    <scope>NUCLEOTIDE SEQUENCE [LARGE SCALE GENOMIC DNA]</scope>
</reference>
<dbReference type="GO" id="GO:0007059">
    <property type="term" value="P:chromosome segregation"/>
    <property type="evidence" value="ECO:0007669"/>
    <property type="project" value="TreeGrafter"/>
</dbReference>
<evidence type="ECO:0000313" key="6">
    <source>
        <dbReference type="EMBL" id="CDR30944.1"/>
    </source>
</evidence>
<dbReference type="Pfam" id="PF01555">
    <property type="entry name" value="N6_N4_Mtase"/>
    <property type="match status" value="1"/>
</dbReference>
<dbReference type="AlphaFoldDB" id="A0A061AC08"/>
<dbReference type="InterPro" id="IPR015840">
    <property type="entry name" value="DNA_MeTrfase_ParB"/>
</dbReference>
<dbReference type="SUPFAM" id="SSF53335">
    <property type="entry name" value="S-adenosyl-L-methionine-dependent methyltransferases"/>
    <property type="match status" value="1"/>
</dbReference>
<dbReference type="InterPro" id="IPR029063">
    <property type="entry name" value="SAM-dependent_MTases_sf"/>
</dbReference>
<dbReference type="PATRIC" id="fig|35623.3.peg.871"/>
<feature type="domain" description="ParB-like N-terminal" evidence="5">
    <location>
        <begin position="4"/>
        <end position="89"/>
    </location>
</feature>
<comment type="similarity">
    <text evidence="1 4">Belongs to the N(4)/N(6)-methyltransferase family.</text>
</comment>
<dbReference type="GO" id="GO:0045881">
    <property type="term" value="P:positive regulation of sporulation resulting in formation of a cellular spore"/>
    <property type="evidence" value="ECO:0007669"/>
    <property type="project" value="TreeGrafter"/>
</dbReference>
<dbReference type="REBASE" id="87944">
    <property type="entry name" value="M.Aoc19LORF8710P"/>
</dbReference>
<keyword evidence="7" id="KW-1185">Reference proteome</keyword>
<sequence length="441" mass="50415">MQIINKRVSELKEYENNPRDNAQAVEAVANSIKEFGFKVPIIIDNENVIIAGHTRLKAAILLKLTEVPCIIASDLTPDQVKAFRLADNKVGEIATWDIEKLKLELENIDGLDMSLFGFETNDYVEEVYEDDFDPNEHLTEIPFSQIGDIYILGNHRLQCGDSTKEEDIKRLVDGNQIDLVLTDPPYNVDVGAKGDGNQQFDNRRIKNDNMSSEDFLEFLVKVFKNMREVMKPGGSYYVCHGSSSLVEFDKALQLNNLKPRQQLIWNKNTLVLGRQDYQWRHECIYYGWKEGKGHYFTDDRTLTTVIDAPSLDFKSMKKDELVQRLEDIYSLKNSVLNHDKPTKNDLHPTMKPISLLADMLKNSSKPNDKVLDPFGGSGSTLIACDELKRNAYLNELDENYVDVIVKRYINLKGSTDNCYLIRNGNKNPLSNIEFFNQGEQV</sequence>
<evidence type="ECO:0000256" key="1">
    <source>
        <dbReference type="ARBA" id="ARBA00006594"/>
    </source>
</evidence>
<organism evidence="6 7">
    <name type="scientific">Acholeplasma oculi</name>
    <dbReference type="NCBI Taxonomy" id="35623"/>
    <lineage>
        <taxon>Bacteria</taxon>
        <taxon>Bacillati</taxon>
        <taxon>Mycoplasmatota</taxon>
        <taxon>Mollicutes</taxon>
        <taxon>Acholeplasmatales</taxon>
        <taxon>Acholeplasmataceae</taxon>
        <taxon>Acholeplasma</taxon>
    </lineage>
</organism>
<dbReference type="KEGG" id="aoc:Aocu_08710"/>
<dbReference type="EC" id="2.1.1.-" evidence="4"/>
<dbReference type="InterPro" id="IPR036086">
    <property type="entry name" value="ParB/Sulfiredoxin_sf"/>
</dbReference>
<dbReference type="GO" id="GO:0008170">
    <property type="term" value="F:N-methyltransferase activity"/>
    <property type="evidence" value="ECO:0007669"/>
    <property type="project" value="InterPro"/>
</dbReference>
<dbReference type="HOGENOM" id="CLU_024927_0_0_14"/>
<dbReference type="CDD" id="cd16402">
    <property type="entry name" value="ParB_N_like_MT"/>
    <property type="match status" value="1"/>
</dbReference>
<evidence type="ECO:0000256" key="4">
    <source>
        <dbReference type="RuleBase" id="RU362026"/>
    </source>
</evidence>
<evidence type="ECO:0000313" key="7">
    <source>
        <dbReference type="Proteomes" id="UP000032434"/>
    </source>
</evidence>
<keyword evidence="2 6" id="KW-0489">Methyltransferase</keyword>
<evidence type="ECO:0000259" key="5">
    <source>
        <dbReference type="SMART" id="SM00470"/>
    </source>
</evidence>